<evidence type="ECO:0000256" key="4">
    <source>
        <dbReference type="SAM" id="Phobius"/>
    </source>
</evidence>
<dbReference type="PANTHER" id="PTHR22847:SF637">
    <property type="entry name" value="WD REPEAT DOMAIN 5B"/>
    <property type="match status" value="1"/>
</dbReference>
<feature type="repeat" description="WD" evidence="3">
    <location>
        <begin position="642"/>
        <end position="683"/>
    </location>
</feature>
<organism evidence="6 7">
    <name type="scientific">Crocosphaera chwakensis CCY0110</name>
    <dbReference type="NCBI Taxonomy" id="391612"/>
    <lineage>
        <taxon>Bacteria</taxon>
        <taxon>Bacillati</taxon>
        <taxon>Cyanobacteriota</taxon>
        <taxon>Cyanophyceae</taxon>
        <taxon>Oscillatoriophycideae</taxon>
        <taxon>Chroococcales</taxon>
        <taxon>Aphanothecaceae</taxon>
        <taxon>Crocosphaera</taxon>
        <taxon>Crocosphaera chwakensis</taxon>
    </lineage>
</organism>
<dbReference type="PROSITE" id="PS50294">
    <property type="entry name" value="WD_REPEATS_REGION"/>
    <property type="match status" value="5"/>
</dbReference>
<dbReference type="AlphaFoldDB" id="A3ILI9"/>
<evidence type="ECO:0000256" key="2">
    <source>
        <dbReference type="ARBA" id="ARBA00022737"/>
    </source>
</evidence>
<feature type="repeat" description="WD" evidence="3">
    <location>
        <begin position="868"/>
        <end position="900"/>
    </location>
</feature>
<dbReference type="SUPFAM" id="SSF52540">
    <property type="entry name" value="P-loop containing nucleoside triphosphate hydrolases"/>
    <property type="match status" value="1"/>
</dbReference>
<dbReference type="PROSITE" id="PS00678">
    <property type="entry name" value="WD_REPEATS_1"/>
    <property type="match status" value="2"/>
</dbReference>
<evidence type="ECO:0000313" key="7">
    <source>
        <dbReference type="Proteomes" id="UP000003781"/>
    </source>
</evidence>
<dbReference type="PROSITE" id="PS50082">
    <property type="entry name" value="WD_REPEATS_2"/>
    <property type="match status" value="5"/>
</dbReference>
<dbReference type="PANTHER" id="PTHR22847">
    <property type="entry name" value="WD40 REPEAT PROTEIN"/>
    <property type="match status" value="1"/>
</dbReference>
<feature type="repeat" description="WD" evidence="3">
    <location>
        <begin position="953"/>
        <end position="994"/>
    </location>
</feature>
<dbReference type="PRINTS" id="PR00320">
    <property type="entry name" value="GPROTEINBRPT"/>
</dbReference>
<dbReference type="eggNOG" id="COG1672">
    <property type="taxonomic scope" value="Bacteria"/>
</dbReference>
<comment type="caution">
    <text evidence="6">The sequence shown here is derived from an EMBL/GenBank/DDBJ whole genome shotgun (WGS) entry which is preliminary data.</text>
</comment>
<keyword evidence="4" id="KW-0472">Membrane</keyword>
<sequence length="1072" mass="120581">MTSSDNRSISIDKNAIGCTIISGDGNQVVIYQNQTEQQTISSEDTSSLIQNLGANPYQSLLPFQETNADQYFGREQQITKLWESLQNIAQNSQIPDFLPIYGPSGSGKSSLTRAGLLPRLAQNPLLGFDKLQVAVFVASYYPLDALGLVLAKAVTQDIAPVAKSREFKQELQQINTKGEYDGLRRIASVLPNIDQAPLLILVDQFEEIYSPEVSAEDRNIFISNLLNAASDHSKQVIVIITLRSDFLGNIQKQPQLNQIFSRQGFLVPAMTEEELREAICQPALKSGYSFDEATVSLLLEQTKDRAGSLPLLQFTLTKIWEGLEQGKTPAETLEYLKGVGGALTGEAQRVFDNLTEKQQKIARRIFLGLIQFGVGDQMTRRRVRIKQLRSYKDDENDFRSVLNSFAFRGVRLITLSGEGQETTVEVTHEALFQNWQKIKEWVEEDQSNLLFQRRVQEEAERWQQMGRPNGSLWRSPDLDLLERFYQQAEENMTPLQIDFFKACRLSSFIRTLLICGLTTTVVFLGVVAYFNKLVAEFKTIKALNQTAETYLSSNQPFEALITATQAGKSLSKTNLRFFNLPISYQTKALLNQNLWQINHLEGHTNEVWQVKYSPNGKLLASAGRDGEIYIWDALSGKHKFTLTGHDDSIREIVFSQESNLLISRSDDGIIKLWNLEKGELIEHPLNNEKGINTFALSSQLSIVATGQKEGKVKLWSLAQKDFPTLLALKSSQNSIEFVQFTSDETKLIIVENNNNIHIWDMNKKIINSIPSTDQCPFGDIQVKGNILAVAQINGTIQIWDFNLKSIQPWTPYKNNNCDLEEDRTKILQLSSNGKILANTDEIVHEGKIVKVIKLWDLETQKEISCLEEDNSNNTIENLEFSPDGQILAAAGKDGKIRLWDWQKSQKQPFAILLGHTNAIGSLQFHPDGTMLVSGSDDRTVRLWTTQKPFIPVLHGHNGIVWDVSFNSNTNTITSVGADSTIRFWDLDKKQQIDSISLSNNHQNFNILSVALNHDKTKIAVGGVLEQSKSKLVQNLGIIQVINTDNFQINKILEVRIQVANIDKQADCAKVTV</sequence>
<name>A3ILI9_9CHRO</name>
<keyword evidence="2" id="KW-0677">Repeat</keyword>
<dbReference type="RefSeq" id="WP_008274208.1">
    <property type="nucleotide sequence ID" value="NZ_AAXW01000005.1"/>
</dbReference>
<dbReference type="eggNOG" id="COG2319">
    <property type="taxonomic scope" value="Bacteria"/>
</dbReference>
<feature type="domain" description="Novel STAND NTPase 1" evidence="5">
    <location>
        <begin position="56"/>
        <end position="469"/>
    </location>
</feature>
<evidence type="ECO:0000256" key="1">
    <source>
        <dbReference type="ARBA" id="ARBA00022574"/>
    </source>
</evidence>
<dbReference type="Pfam" id="PF20703">
    <property type="entry name" value="nSTAND1"/>
    <property type="match status" value="1"/>
</dbReference>
<dbReference type="EMBL" id="AAXW01000005">
    <property type="protein sequence ID" value="EAZ92640.1"/>
    <property type="molecule type" value="Genomic_DNA"/>
</dbReference>
<protein>
    <submittedName>
        <fullName evidence="6">WD-40 repeat protein</fullName>
    </submittedName>
</protein>
<dbReference type="SUPFAM" id="SSF50998">
    <property type="entry name" value="Quinoprotein alcohol dehydrogenase-like"/>
    <property type="match status" value="2"/>
</dbReference>
<keyword evidence="7" id="KW-1185">Reference proteome</keyword>
<dbReference type="Proteomes" id="UP000003781">
    <property type="component" value="Unassembled WGS sequence"/>
</dbReference>
<dbReference type="InterPro" id="IPR011047">
    <property type="entry name" value="Quinoprotein_ADH-like_sf"/>
</dbReference>
<reference evidence="6 7" key="1">
    <citation type="submission" date="2007-03" db="EMBL/GenBank/DDBJ databases">
        <authorList>
            <person name="Stal L."/>
            <person name="Ferriera S."/>
            <person name="Johnson J."/>
            <person name="Kravitz S."/>
            <person name="Beeson K."/>
            <person name="Sutton G."/>
            <person name="Rogers Y.-H."/>
            <person name="Friedman R."/>
            <person name="Frazier M."/>
            <person name="Venter J.C."/>
        </authorList>
    </citation>
    <scope>NUCLEOTIDE SEQUENCE [LARGE SCALE GENOMIC DNA]</scope>
    <source>
        <strain evidence="6 7">CCY0110</strain>
    </source>
</reference>
<dbReference type="OrthoDB" id="500003at2"/>
<dbReference type="Pfam" id="PF00400">
    <property type="entry name" value="WD40"/>
    <property type="match status" value="5"/>
</dbReference>
<accession>A3ILI9</accession>
<dbReference type="SMART" id="SM00320">
    <property type="entry name" value="WD40"/>
    <property type="match status" value="8"/>
</dbReference>
<evidence type="ECO:0000313" key="6">
    <source>
        <dbReference type="EMBL" id="EAZ92640.1"/>
    </source>
</evidence>
<dbReference type="Gene3D" id="3.40.50.300">
    <property type="entry name" value="P-loop containing nucleotide triphosphate hydrolases"/>
    <property type="match status" value="1"/>
</dbReference>
<evidence type="ECO:0000256" key="3">
    <source>
        <dbReference type="PROSITE-ProRule" id="PRU00221"/>
    </source>
</evidence>
<keyword evidence="1 3" id="KW-0853">WD repeat</keyword>
<dbReference type="InterPro" id="IPR015943">
    <property type="entry name" value="WD40/YVTN_repeat-like_dom_sf"/>
</dbReference>
<dbReference type="CDD" id="cd00200">
    <property type="entry name" value="WD40"/>
    <property type="match status" value="1"/>
</dbReference>
<feature type="repeat" description="WD" evidence="3">
    <location>
        <begin position="912"/>
        <end position="943"/>
    </location>
</feature>
<dbReference type="InterPro" id="IPR049052">
    <property type="entry name" value="nSTAND1"/>
</dbReference>
<keyword evidence="4" id="KW-0812">Transmembrane</keyword>
<feature type="transmembrane region" description="Helical" evidence="4">
    <location>
        <begin position="508"/>
        <end position="530"/>
    </location>
</feature>
<dbReference type="InterPro" id="IPR020472">
    <property type="entry name" value="WD40_PAC1"/>
</dbReference>
<dbReference type="InterPro" id="IPR001680">
    <property type="entry name" value="WD40_rpt"/>
</dbReference>
<evidence type="ECO:0000259" key="5">
    <source>
        <dbReference type="Pfam" id="PF20703"/>
    </source>
</evidence>
<dbReference type="InterPro" id="IPR027417">
    <property type="entry name" value="P-loop_NTPase"/>
</dbReference>
<dbReference type="Gene3D" id="2.130.10.10">
    <property type="entry name" value="YVTN repeat-like/Quinoprotein amine dehydrogenase"/>
    <property type="match status" value="3"/>
</dbReference>
<feature type="repeat" description="WD" evidence="3">
    <location>
        <begin position="600"/>
        <end position="641"/>
    </location>
</feature>
<proteinExistence type="predicted"/>
<keyword evidence="4" id="KW-1133">Transmembrane helix</keyword>
<dbReference type="InterPro" id="IPR019775">
    <property type="entry name" value="WD40_repeat_CS"/>
</dbReference>
<gene>
    <name evidence="6" type="ORF">CY0110_23776</name>
</gene>